<gene>
    <name evidence="1" type="primary">ORF73785</name>
</gene>
<dbReference type="EMBL" id="HACG01023490">
    <property type="protein sequence ID" value="CEK70355.1"/>
    <property type="molecule type" value="Transcribed_RNA"/>
</dbReference>
<name>A0A0B6ZRI7_9EUPU</name>
<dbReference type="AlphaFoldDB" id="A0A0B6ZRI7"/>
<organism evidence="1">
    <name type="scientific">Arion vulgaris</name>
    <dbReference type="NCBI Taxonomy" id="1028688"/>
    <lineage>
        <taxon>Eukaryota</taxon>
        <taxon>Metazoa</taxon>
        <taxon>Spiralia</taxon>
        <taxon>Lophotrochozoa</taxon>
        <taxon>Mollusca</taxon>
        <taxon>Gastropoda</taxon>
        <taxon>Heterobranchia</taxon>
        <taxon>Euthyneura</taxon>
        <taxon>Panpulmonata</taxon>
        <taxon>Eupulmonata</taxon>
        <taxon>Stylommatophora</taxon>
        <taxon>Helicina</taxon>
        <taxon>Arionoidea</taxon>
        <taxon>Arionidae</taxon>
        <taxon>Arion</taxon>
    </lineage>
</organism>
<protein>
    <submittedName>
        <fullName evidence="1">Uncharacterized protein</fullName>
    </submittedName>
</protein>
<sequence length="65" mass="7035">MLLKKLLSLTACSDRPRCASISVCVAYIQCVNVSYCVNVAVLHATQLDISVSQLCMSPRYISLAA</sequence>
<evidence type="ECO:0000313" key="1">
    <source>
        <dbReference type="EMBL" id="CEK70355.1"/>
    </source>
</evidence>
<proteinExistence type="predicted"/>
<accession>A0A0B6ZRI7</accession>
<reference evidence="1" key="1">
    <citation type="submission" date="2014-12" db="EMBL/GenBank/DDBJ databases">
        <title>Insight into the proteome of Arion vulgaris.</title>
        <authorList>
            <person name="Aradska J."/>
            <person name="Bulat T."/>
            <person name="Smidak R."/>
            <person name="Sarate P."/>
            <person name="Gangsoo J."/>
            <person name="Sialana F."/>
            <person name="Bilban M."/>
            <person name="Lubec G."/>
        </authorList>
    </citation>
    <scope>NUCLEOTIDE SEQUENCE</scope>
    <source>
        <tissue evidence="1">Skin</tissue>
    </source>
</reference>